<feature type="domain" description="Carbohydrate kinase PfkB" evidence="7">
    <location>
        <begin position="56"/>
        <end position="333"/>
    </location>
</feature>
<gene>
    <name evidence="8" type="ORF">SAMN05421543_102215</name>
</gene>
<dbReference type="InterPro" id="IPR029056">
    <property type="entry name" value="Ribokinase-like"/>
</dbReference>
<evidence type="ECO:0000259" key="7">
    <source>
        <dbReference type="Pfam" id="PF00294"/>
    </source>
</evidence>
<evidence type="ECO:0000256" key="2">
    <source>
        <dbReference type="ARBA" id="ARBA00022679"/>
    </source>
</evidence>
<evidence type="ECO:0000256" key="4">
    <source>
        <dbReference type="ARBA" id="ARBA00022777"/>
    </source>
</evidence>
<keyword evidence="2 6" id="KW-0808">Transferase</keyword>
<accession>A0A1I7GHU3</accession>
<dbReference type="PANTHER" id="PTHR43085">
    <property type="entry name" value="HEXOKINASE FAMILY MEMBER"/>
    <property type="match status" value="1"/>
</dbReference>
<reference evidence="9" key="1">
    <citation type="submission" date="2016-10" db="EMBL/GenBank/DDBJ databases">
        <authorList>
            <person name="Varghese N."/>
        </authorList>
    </citation>
    <scope>NUCLEOTIDE SEQUENCE [LARGE SCALE GENOMIC DNA]</scope>
    <source>
        <strain evidence="9">DSM 17980</strain>
    </source>
</reference>
<keyword evidence="3" id="KW-0547">Nucleotide-binding</keyword>
<dbReference type="GO" id="GO:0006000">
    <property type="term" value="P:fructose metabolic process"/>
    <property type="evidence" value="ECO:0007669"/>
    <property type="project" value="UniProtKB-ARBA"/>
</dbReference>
<keyword evidence="9" id="KW-1185">Reference proteome</keyword>
<dbReference type="PANTHER" id="PTHR43085:SF1">
    <property type="entry name" value="PSEUDOURIDINE KINASE-RELATED"/>
    <property type="match status" value="1"/>
</dbReference>
<dbReference type="STRING" id="392015.SAMN05421543_102215"/>
<protein>
    <submittedName>
        <fullName evidence="8">Fructokinase</fullName>
    </submittedName>
</protein>
<evidence type="ECO:0000313" key="9">
    <source>
        <dbReference type="Proteomes" id="UP000183508"/>
    </source>
</evidence>
<sequence length="350" mass="36820">MYDVIALGEALIDLAPLSTVGMAVQAGPVGEAASAPAPGDAAGAGTWPASPVYAAHPGGAPANVAVALAKLNRRAAFIGKVGRDRFGRLVAQTLKGCGVDTVGLVYAEGVPTTLVIVDLGDDGERSFTFHRNPGADSTLTPDEVRLDLILNAQVFHFGSVSLTRDPARTATLRALAHAKRCGRFVSFDPNLRLALWDTPDAARQTILSCLPQVDLLKVSEEELDFLTGITDPERGTAHLLCEYGVGLVFVTLGKDGCFYRFHQETGYVPAPAVQAIDTTGAGDAFVAGVLSHLSDPNLRSRLNRSTLERIARYANAVAALSTTKTGGIPAMPERTAVDAFLRSIGESLPF</sequence>
<proteinExistence type="inferred from homology"/>
<dbReference type="RefSeq" id="WP_074949616.1">
    <property type="nucleotide sequence ID" value="NZ_FPBV01000002.1"/>
</dbReference>
<name>A0A1I7GHU3_9BACL</name>
<dbReference type="EMBL" id="FPBV01000002">
    <property type="protein sequence ID" value="SFU48030.1"/>
    <property type="molecule type" value="Genomic_DNA"/>
</dbReference>
<dbReference type="PROSITE" id="PS00584">
    <property type="entry name" value="PFKB_KINASES_2"/>
    <property type="match status" value="1"/>
</dbReference>
<dbReference type="Gene3D" id="3.40.1190.20">
    <property type="match status" value="1"/>
</dbReference>
<dbReference type="InterPro" id="IPR002139">
    <property type="entry name" value="Ribo/fructo_kinase"/>
</dbReference>
<dbReference type="Pfam" id="PF00294">
    <property type="entry name" value="PfkB"/>
    <property type="match status" value="1"/>
</dbReference>
<evidence type="ECO:0000313" key="8">
    <source>
        <dbReference type="EMBL" id="SFU48030.1"/>
    </source>
</evidence>
<dbReference type="SUPFAM" id="SSF53613">
    <property type="entry name" value="Ribokinase-like"/>
    <property type="match status" value="1"/>
</dbReference>
<dbReference type="GO" id="GO:0008865">
    <property type="term" value="F:fructokinase activity"/>
    <property type="evidence" value="ECO:0007669"/>
    <property type="project" value="UniProtKB-ARBA"/>
</dbReference>
<dbReference type="AlphaFoldDB" id="A0A1I7GHU3"/>
<evidence type="ECO:0000256" key="5">
    <source>
        <dbReference type="ARBA" id="ARBA00022840"/>
    </source>
</evidence>
<dbReference type="InterPro" id="IPR011611">
    <property type="entry name" value="PfkB_dom"/>
</dbReference>
<keyword evidence="5" id="KW-0067">ATP-binding</keyword>
<dbReference type="InterPro" id="IPR050306">
    <property type="entry name" value="PfkB_Carbo_kinase"/>
</dbReference>
<dbReference type="Proteomes" id="UP000183508">
    <property type="component" value="Unassembled WGS sequence"/>
</dbReference>
<dbReference type="PRINTS" id="PR00990">
    <property type="entry name" value="RIBOKINASE"/>
</dbReference>
<comment type="similarity">
    <text evidence="1 6">Belongs to the carbohydrate kinase PfkB family.</text>
</comment>
<organism evidence="8 9">
    <name type="scientific">Alicyclobacillus macrosporangiidus</name>
    <dbReference type="NCBI Taxonomy" id="392015"/>
    <lineage>
        <taxon>Bacteria</taxon>
        <taxon>Bacillati</taxon>
        <taxon>Bacillota</taxon>
        <taxon>Bacilli</taxon>
        <taxon>Bacillales</taxon>
        <taxon>Alicyclobacillaceae</taxon>
        <taxon>Alicyclobacillus</taxon>
    </lineage>
</organism>
<keyword evidence="4 6" id="KW-0418">Kinase</keyword>
<evidence type="ECO:0000256" key="6">
    <source>
        <dbReference type="RuleBase" id="RU003704"/>
    </source>
</evidence>
<evidence type="ECO:0000256" key="1">
    <source>
        <dbReference type="ARBA" id="ARBA00010688"/>
    </source>
</evidence>
<dbReference type="InterPro" id="IPR002173">
    <property type="entry name" value="Carboh/pur_kinase_PfkB_CS"/>
</dbReference>
<dbReference type="CDD" id="cd01167">
    <property type="entry name" value="bac_FRK"/>
    <property type="match status" value="1"/>
</dbReference>
<dbReference type="GO" id="GO:0005524">
    <property type="term" value="F:ATP binding"/>
    <property type="evidence" value="ECO:0007669"/>
    <property type="project" value="UniProtKB-KW"/>
</dbReference>
<evidence type="ECO:0000256" key="3">
    <source>
        <dbReference type="ARBA" id="ARBA00022741"/>
    </source>
</evidence>